<gene>
    <name evidence="8" type="ORF">J0X15_15005</name>
</gene>
<dbReference type="SUPFAM" id="SSF53335">
    <property type="entry name" value="S-adenosyl-L-methionine-dependent methyltransferases"/>
    <property type="match status" value="1"/>
</dbReference>
<evidence type="ECO:0000256" key="4">
    <source>
        <dbReference type="ARBA" id="ARBA00022691"/>
    </source>
</evidence>
<evidence type="ECO:0000259" key="7">
    <source>
        <dbReference type="PROSITE" id="PS50123"/>
    </source>
</evidence>
<dbReference type="PROSITE" id="PS50123">
    <property type="entry name" value="CHER"/>
    <property type="match status" value="1"/>
</dbReference>
<evidence type="ECO:0000313" key="8">
    <source>
        <dbReference type="EMBL" id="MBO0346539.1"/>
    </source>
</evidence>
<protein>
    <recommendedName>
        <fullName evidence="5">Chemotaxis protein methyltransferase</fullName>
        <ecNumber evidence="5">2.1.1.80</ecNumber>
    </recommendedName>
</protein>
<dbReference type="InterPro" id="IPR026024">
    <property type="entry name" value="Chemotaxis_MeTrfase_CheR"/>
</dbReference>
<keyword evidence="4 5" id="KW-0949">S-adenosyl-L-methionine</keyword>
<dbReference type="GO" id="GO:0008983">
    <property type="term" value="F:protein-glutamate O-methyltransferase activity"/>
    <property type="evidence" value="ECO:0007669"/>
    <property type="project" value="UniProtKB-EC"/>
</dbReference>
<feature type="binding site" evidence="6">
    <location>
        <position position="91"/>
    </location>
    <ligand>
        <name>S-adenosyl-L-methionine</name>
        <dbReference type="ChEBI" id="CHEBI:59789"/>
    </ligand>
</feature>
<dbReference type="InterPro" id="IPR022641">
    <property type="entry name" value="CheR_N"/>
</dbReference>
<dbReference type="Proteomes" id="UP000664779">
    <property type="component" value="Unassembled WGS sequence"/>
</dbReference>
<dbReference type="InterPro" id="IPR000780">
    <property type="entry name" value="CheR_MeTrfase"/>
</dbReference>
<organism evidence="8 9">
    <name type="scientific">Roseibium limicola</name>
    <dbReference type="NCBI Taxonomy" id="2816037"/>
    <lineage>
        <taxon>Bacteria</taxon>
        <taxon>Pseudomonadati</taxon>
        <taxon>Pseudomonadota</taxon>
        <taxon>Alphaproteobacteria</taxon>
        <taxon>Hyphomicrobiales</taxon>
        <taxon>Stappiaceae</taxon>
        <taxon>Roseibium</taxon>
    </lineage>
</organism>
<dbReference type="Gene3D" id="3.40.50.150">
    <property type="entry name" value="Vaccinia Virus protein VP39"/>
    <property type="match status" value="1"/>
</dbReference>
<comment type="catalytic activity">
    <reaction evidence="1 5">
        <text>L-glutamyl-[protein] + S-adenosyl-L-methionine = [protein]-L-glutamate 5-O-methyl ester + S-adenosyl-L-homocysteine</text>
        <dbReference type="Rhea" id="RHEA:24452"/>
        <dbReference type="Rhea" id="RHEA-COMP:10208"/>
        <dbReference type="Rhea" id="RHEA-COMP:10311"/>
        <dbReference type="ChEBI" id="CHEBI:29973"/>
        <dbReference type="ChEBI" id="CHEBI:57856"/>
        <dbReference type="ChEBI" id="CHEBI:59789"/>
        <dbReference type="ChEBI" id="CHEBI:82795"/>
        <dbReference type="EC" id="2.1.1.80"/>
    </reaction>
</comment>
<dbReference type="Pfam" id="PF01739">
    <property type="entry name" value="CheR"/>
    <property type="match status" value="1"/>
</dbReference>
<dbReference type="PANTHER" id="PTHR24422">
    <property type="entry name" value="CHEMOTAXIS PROTEIN METHYLTRANSFERASE"/>
    <property type="match status" value="1"/>
</dbReference>
<evidence type="ECO:0000256" key="5">
    <source>
        <dbReference type="PIRNR" id="PIRNR000410"/>
    </source>
</evidence>
<sequence length="282" mass="32505">MLASTENDREREFRFRKQEFDYLADLIRRNTGIVLADHKQDMVYSRLVRRLRELKLDSFEAYCSRLESTEGGDELGKLINAITTNLTRFFRESHHFEHLAKTTQESLSRAGPRSRFRIWSAGCSSGEEPYSIAMTVSEHCHSLRGHDFRILASDLDSDMVSRGASGRYPVKETDGLSKAQIAKWGNRSKEAPYFTMKSELKDLIVFKQLNLLGPWPMTGTFNAIFCRNVMIYFDGPTKSRLLSRFHEALGPGGWLYIGHSETILEERNLFEPMGRTIYRKIS</sequence>
<feature type="binding site" evidence="6">
    <location>
        <begin position="227"/>
        <end position="228"/>
    </location>
    <ligand>
        <name>S-adenosyl-L-methionine</name>
        <dbReference type="ChEBI" id="CHEBI:59789"/>
    </ligand>
</feature>
<dbReference type="GO" id="GO:0032259">
    <property type="term" value="P:methylation"/>
    <property type="evidence" value="ECO:0007669"/>
    <property type="project" value="UniProtKB-KW"/>
</dbReference>
<dbReference type="SMART" id="SM00138">
    <property type="entry name" value="MeTrc"/>
    <property type="match status" value="1"/>
</dbReference>
<name>A0A939JA37_9HYPH</name>
<feature type="binding site" evidence="6">
    <location>
        <position position="128"/>
    </location>
    <ligand>
        <name>S-adenosyl-L-methionine</name>
        <dbReference type="ChEBI" id="CHEBI:59789"/>
    </ligand>
</feature>
<proteinExistence type="predicted"/>
<evidence type="ECO:0000313" key="9">
    <source>
        <dbReference type="Proteomes" id="UP000664779"/>
    </source>
</evidence>
<keyword evidence="9" id="KW-1185">Reference proteome</keyword>
<keyword evidence="2 5" id="KW-0489">Methyltransferase</keyword>
<comment type="function">
    <text evidence="5">Methylation of the membrane-bound methyl-accepting chemotaxis proteins (MCP) to form gamma-glutamyl methyl ester residues in MCP.</text>
</comment>
<dbReference type="InterPro" id="IPR029063">
    <property type="entry name" value="SAM-dependent_MTases_sf"/>
</dbReference>
<dbReference type="InterPro" id="IPR022642">
    <property type="entry name" value="CheR_C"/>
</dbReference>
<feature type="binding site" evidence="6">
    <location>
        <begin position="210"/>
        <end position="211"/>
    </location>
    <ligand>
        <name>S-adenosyl-L-methionine</name>
        <dbReference type="ChEBI" id="CHEBI:59789"/>
    </ligand>
</feature>
<dbReference type="EC" id="2.1.1.80" evidence="5"/>
<dbReference type="EMBL" id="JAFLNF010000006">
    <property type="protein sequence ID" value="MBO0346539.1"/>
    <property type="molecule type" value="Genomic_DNA"/>
</dbReference>
<dbReference type="InterPro" id="IPR050903">
    <property type="entry name" value="Bact_Chemotaxis_MeTrfase"/>
</dbReference>
<dbReference type="CDD" id="cd02440">
    <property type="entry name" value="AdoMet_MTases"/>
    <property type="match status" value="1"/>
</dbReference>
<dbReference type="PIRSF" id="PIRSF000410">
    <property type="entry name" value="CheR"/>
    <property type="match status" value="1"/>
</dbReference>
<evidence type="ECO:0000256" key="1">
    <source>
        <dbReference type="ARBA" id="ARBA00001541"/>
    </source>
</evidence>
<evidence type="ECO:0000256" key="6">
    <source>
        <dbReference type="PIRSR" id="PIRSR000410-1"/>
    </source>
</evidence>
<dbReference type="InterPro" id="IPR036804">
    <property type="entry name" value="CheR_N_sf"/>
</dbReference>
<feature type="binding site" evidence="6">
    <location>
        <position position="85"/>
    </location>
    <ligand>
        <name>S-adenosyl-L-methionine</name>
        <dbReference type="ChEBI" id="CHEBI:59789"/>
    </ligand>
</feature>
<evidence type="ECO:0000256" key="3">
    <source>
        <dbReference type="ARBA" id="ARBA00022679"/>
    </source>
</evidence>
<reference evidence="8" key="1">
    <citation type="submission" date="2021-03" db="EMBL/GenBank/DDBJ databases">
        <title>Roseibium sp. CAU 1637 isolated from Incheon.</title>
        <authorList>
            <person name="Kim W."/>
        </authorList>
    </citation>
    <scope>NUCLEOTIDE SEQUENCE</scope>
    <source>
        <strain evidence="8">CAU 1637</strain>
    </source>
</reference>
<accession>A0A939JA37</accession>
<dbReference type="Pfam" id="PF03705">
    <property type="entry name" value="CheR_N"/>
    <property type="match status" value="1"/>
</dbReference>
<dbReference type="PRINTS" id="PR00996">
    <property type="entry name" value="CHERMTFRASE"/>
</dbReference>
<comment type="caution">
    <text evidence="8">The sequence shown here is derived from an EMBL/GenBank/DDBJ whole genome shotgun (WGS) entry which is preliminary data.</text>
</comment>
<dbReference type="AlphaFoldDB" id="A0A939JA37"/>
<dbReference type="RefSeq" id="WP_206942362.1">
    <property type="nucleotide sequence ID" value="NZ_JAFLNF010000006.1"/>
</dbReference>
<feature type="binding site" evidence="6">
    <location>
        <position position="87"/>
    </location>
    <ligand>
        <name>S-adenosyl-L-methionine</name>
        <dbReference type="ChEBI" id="CHEBI:59789"/>
    </ligand>
</feature>
<feature type="binding site" evidence="6">
    <location>
        <position position="154"/>
    </location>
    <ligand>
        <name>S-adenosyl-L-methionine</name>
        <dbReference type="ChEBI" id="CHEBI:59789"/>
    </ligand>
</feature>
<dbReference type="SUPFAM" id="SSF47757">
    <property type="entry name" value="Chemotaxis receptor methyltransferase CheR, N-terminal domain"/>
    <property type="match status" value="1"/>
</dbReference>
<evidence type="ECO:0000256" key="2">
    <source>
        <dbReference type="ARBA" id="ARBA00022603"/>
    </source>
</evidence>
<keyword evidence="3 5" id="KW-0808">Transferase</keyword>
<dbReference type="Gene3D" id="1.10.155.10">
    <property type="entry name" value="Chemotaxis receptor methyltransferase CheR, N-terminal domain"/>
    <property type="match status" value="1"/>
</dbReference>
<feature type="domain" description="CheR-type methyltransferase" evidence="7">
    <location>
        <begin position="8"/>
        <end position="282"/>
    </location>
</feature>
<dbReference type="PANTHER" id="PTHR24422:SF19">
    <property type="entry name" value="CHEMOTAXIS PROTEIN METHYLTRANSFERASE"/>
    <property type="match status" value="1"/>
</dbReference>